<proteinExistence type="predicted"/>
<evidence type="ECO:0000313" key="2">
    <source>
        <dbReference type="EMBL" id="SUQ26989.1"/>
    </source>
</evidence>
<dbReference type="InterPro" id="IPR022050">
    <property type="entry name" value="T_hemolysin"/>
</dbReference>
<dbReference type="EMBL" id="UHIP01000002">
    <property type="protein sequence ID" value="SUQ26989.1"/>
    <property type="molecule type" value="Genomic_DNA"/>
</dbReference>
<reference evidence="1" key="2">
    <citation type="submission" date="2018-01" db="EMBL/GenBank/DDBJ databases">
        <title>FDA dAtabase for Regulatory Grade micrObial Sequences (FDA-ARGOS): Supporting development and validation of Infectious Disease Dx tests.</title>
        <authorList>
            <person name="Hoffmann M."/>
            <person name="Allard M."/>
            <person name="Evans P."/>
            <person name="Brown E."/>
            <person name="Tallon L."/>
            <person name="Sadzewicz L."/>
            <person name="Sengamalay N."/>
            <person name="Ott S."/>
            <person name="Godinez A."/>
            <person name="Nagaraj S."/>
            <person name="Vyas G."/>
            <person name="Aluvathingal J."/>
            <person name="Nadendla S."/>
            <person name="Geyer C."/>
            <person name="Sichtig H."/>
        </authorList>
    </citation>
    <scope>NUCLEOTIDE SEQUENCE</scope>
    <source>
        <strain evidence="1">ATCC 33809</strain>
    </source>
</reference>
<dbReference type="RefSeq" id="WP_024375483.1">
    <property type="nucleotide sequence ID" value="NZ_CABLBX010000004.1"/>
</dbReference>
<evidence type="ECO:0000313" key="1">
    <source>
        <dbReference type="EMBL" id="AMF92170.1"/>
    </source>
</evidence>
<dbReference type="Proteomes" id="UP000057088">
    <property type="component" value="Chromosome 1"/>
</dbReference>
<accession>A0AAX2LXY1</accession>
<name>A0AAX2LXY1_VIBFL</name>
<evidence type="ECO:0000313" key="3">
    <source>
        <dbReference type="Proteomes" id="UP000057088"/>
    </source>
</evidence>
<dbReference type="EMBL" id="CP014034">
    <property type="protein sequence ID" value="AMF92170.1"/>
    <property type="molecule type" value="Genomic_DNA"/>
</dbReference>
<dbReference type="AlphaFoldDB" id="A0AAX2LXY1"/>
<dbReference type="GeneID" id="29384385"/>
<dbReference type="Proteomes" id="UP000254626">
    <property type="component" value="Unassembled WGS sequence"/>
</dbReference>
<dbReference type="KEGG" id="vfl:AL536_01415"/>
<protein>
    <submittedName>
        <fullName evidence="1 2">Delta-VPH</fullName>
    </submittedName>
</protein>
<keyword evidence="3" id="KW-1185">Reference proteome</keyword>
<sequence length="206" mass="23555">MRDFFQDHALDLAIIDRNHPKRGEVEHYIAQRYSLAFDARLNCFMPTFMALMDKDHIKSLCGYRVASEEALFLEQYLDHPADELLASAFSRPIDRAQLIEFGQLASFSKGFSSLHFLLMTQKLVEQGYEWCIFTATDPLYAMMCRLGLDPTILAEADPTRIPDAHSIWGNYYQYQPRIVAGNLKGALAHLQALFSDRKHRLSGGFS</sequence>
<evidence type="ECO:0000313" key="4">
    <source>
        <dbReference type="Proteomes" id="UP000254626"/>
    </source>
</evidence>
<reference evidence="2 4" key="3">
    <citation type="submission" date="2018-06" db="EMBL/GenBank/DDBJ databases">
        <authorList>
            <consortium name="Pathogen Informatics"/>
            <person name="Doyle S."/>
        </authorList>
    </citation>
    <scope>NUCLEOTIDE SEQUENCE [LARGE SCALE GENOMIC DNA]</scope>
    <source>
        <strain evidence="2 4">NCTC11327</strain>
    </source>
</reference>
<organism evidence="2 4">
    <name type="scientific">Vibrio fluvialis</name>
    <dbReference type="NCBI Taxonomy" id="676"/>
    <lineage>
        <taxon>Bacteria</taxon>
        <taxon>Pseudomonadati</taxon>
        <taxon>Pseudomonadota</taxon>
        <taxon>Gammaproteobacteria</taxon>
        <taxon>Vibrionales</taxon>
        <taxon>Vibrionaceae</taxon>
        <taxon>Vibrio</taxon>
    </lineage>
</organism>
<dbReference type="Pfam" id="PF12261">
    <property type="entry name" value="T_hemolysin"/>
    <property type="match status" value="1"/>
</dbReference>
<reference evidence="3" key="1">
    <citation type="submission" date="2015-12" db="EMBL/GenBank/DDBJ databases">
        <title>FDA dAtabase for Regulatory Grade micrObial Sequences (FDA-ARGOS): Supporting development and validation of Infectious Disease Dx tests.</title>
        <authorList>
            <person name="Hoffmann M."/>
            <person name="Allard M."/>
            <person name="Evans P."/>
            <person name="Brown E."/>
            <person name="Tallon L.J."/>
            <person name="Sadzewicz L."/>
            <person name="Sengamalay N."/>
            <person name="Ott S."/>
            <person name="Godinez A."/>
            <person name="Nagaraj S."/>
            <person name="Vyas G."/>
            <person name="Aluvathingal J."/>
            <person name="Nadendla S."/>
            <person name="Geyer C."/>
            <person name="Sichtig H."/>
        </authorList>
    </citation>
    <scope>NUCLEOTIDE SEQUENCE [LARGE SCALE GENOMIC DNA]</scope>
    <source>
        <strain evidence="3">ATCC 33809</strain>
    </source>
</reference>
<gene>
    <name evidence="1" type="ORF">AL536_01415</name>
    <name evidence="2" type="ORF">NCTC11327_03856</name>
</gene>